<dbReference type="OrthoDB" id="249876at2"/>
<proteinExistence type="predicted"/>
<dbReference type="EMBL" id="CP042425">
    <property type="protein sequence ID" value="QEL14901.1"/>
    <property type="molecule type" value="Genomic_DNA"/>
</dbReference>
<evidence type="ECO:0000313" key="2">
    <source>
        <dbReference type="Proteomes" id="UP000324974"/>
    </source>
</evidence>
<evidence type="ECO:0000313" key="1">
    <source>
        <dbReference type="EMBL" id="QEL14901.1"/>
    </source>
</evidence>
<reference evidence="2" key="1">
    <citation type="submission" date="2019-08" db="EMBL/GenBank/DDBJ databases">
        <title>Limnoglobus roseus gen. nov., sp. nov., a novel freshwater planctomycete with a giant genome from the family Gemmataceae.</title>
        <authorList>
            <person name="Kulichevskaya I.S."/>
            <person name="Naumoff D.G."/>
            <person name="Miroshnikov K."/>
            <person name="Ivanova A."/>
            <person name="Philippov D.A."/>
            <person name="Hakobyan A."/>
            <person name="Rijpstra I.C."/>
            <person name="Sinninghe Damste J.S."/>
            <person name="Liesack W."/>
            <person name="Dedysh S.N."/>
        </authorList>
    </citation>
    <scope>NUCLEOTIDE SEQUENCE [LARGE SCALE GENOMIC DNA]</scope>
    <source>
        <strain evidence="2">PX52</strain>
    </source>
</reference>
<organism evidence="1 2">
    <name type="scientific">Limnoglobus roseus</name>
    <dbReference type="NCBI Taxonomy" id="2598579"/>
    <lineage>
        <taxon>Bacteria</taxon>
        <taxon>Pseudomonadati</taxon>
        <taxon>Planctomycetota</taxon>
        <taxon>Planctomycetia</taxon>
        <taxon>Gemmatales</taxon>
        <taxon>Gemmataceae</taxon>
        <taxon>Limnoglobus</taxon>
    </lineage>
</organism>
<dbReference type="AlphaFoldDB" id="A0A5C1A6T9"/>
<dbReference type="Proteomes" id="UP000324974">
    <property type="component" value="Chromosome"/>
</dbReference>
<keyword evidence="2" id="KW-1185">Reference proteome</keyword>
<protein>
    <recommendedName>
        <fullName evidence="3">DUF1570 domain-containing protein</fullName>
    </recommendedName>
</protein>
<accession>A0A5C1A6T9</accession>
<dbReference type="RefSeq" id="WP_149109759.1">
    <property type="nucleotide sequence ID" value="NZ_CP042425.1"/>
</dbReference>
<gene>
    <name evidence="1" type="ORF">PX52LOC_01802</name>
</gene>
<dbReference type="KEGG" id="lrs:PX52LOC_01802"/>
<sequence length="304" mass="34226">MTPQPEQPVARRRHAVALLAAVAWFGLAIAGCESFRQNGPMPAGTPEPAADKVTTAPAKRPAQHWLRVGQYVFYSDSPLDQHDPLFRELGELPDQIQTELRLPPGESMIQVFLFDTQDKYDAFLKSRYPKFPNRRAYFVAEPRGGSGDDLLVFTWMSENLRMDLRHELTHATLHSVLKGVPLWLDEGLAGFFELPANHNGINTSHLEVLRRGPFQPDLARLEKLGQVNQMEKPEYREAWAWVHLMLRGEPAARGVLLEYVQQLRSTSTPGPLLPKLRDALNDPNQALADHLTKSDFPTATARGQ</sequence>
<name>A0A5C1A6T9_9BACT</name>
<evidence type="ECO:0008006" key="3">
    <source>
        <dbReference type="Google" id="ProtNLM"/>
    </source>
</evidence>